<dbReference type="Proteomes" id="UP001355207">
    <property type="component" value="Chromosome 1"/>
</dbReference>
<evidence type="ECO:0000256" key="1">
    <source>
        <dbReference type="SAM" id="MobiDB-lite"/>
    </source>
</evidence>
<feature type="compositionally biased region" description="Basic and acidic residues" evidence="1">
    <location>
        <begin position="559"/>
        <end position="576"/>
    </location>
</feature>
<feature type="compositionally biased region" description="Basic and acidic residues" evidence="1">
    <location>
        <begin position="207"/>
        <end position="225"/>
    </location>
</feature>
<feature type="compositionally biased region" description="Low complexity" evidence="1">
    <location>
        <begin position="241"/>
        <end position="261"/>
    </location>
</feature>
<feature type="compositionally biased region" description="Low complexity" evidence="1">
    <location>
        <begin position="51"/>
        <end position="63"/>
    </location>
</feature>
<keyword evidence="3" id="KW-1185">Reference proteome</keyword>
<gene>
    <name evidence="2" type="ORF">L201_000475</name>
</gene>
<feature type="compositionally biased region" description="Basic and acidic residues" evidence="1">
    <location>
        <begin position="630"/>
        <end position="669"/>
    </location>
</feature>
<protein>
    <submittedName>
        <fullName evidence="2">Uncharacterized protein</fullName>
    </submittedName>
</protein>
<evidence type="ECO:0000313" key="3">
    <source>
        <dbReference type="Proteomes" id="UP001355207"/>
    </source>
</evidence>
<feature type="compositionally biased region" description="Polar residues" evidence="1">
    <location>
        <begin position="428"/>
        <end position="452"/>
    </location>
</feature>
<feature type="compositionally biased region" description="Basic and acidic residues" evidence="1">
    <location>
        <begin position="95"/>
        <end position="112"/>
    </location>
</feature>
<organism evidence="2 3">
    <name type="scientific">Kwoniella dendrophila CBS 6074</name>
    <dbReference type="NCBI Taxonomy" id="1295534"/>
    <lineage>
        <taxon>Eukaryota</taxon>
        <taxon>Fungi</taxon>
        <taxon>Dikarya</taxon>
        <taxon>Basidiomycota</taxon>
        <taxon>Agaricomycotina</taxon>
        <taxon>Tremellomycetes</taxon>
        <taxon>Tremellales</taxon>
        <taxon>Cryptococcaceae</taxon>
        <taxon>Kwoniella</taxon>
    </lineage>
</organism>
<reference evidence="2 3" key="1">
    <citation type="submission" date="2024-01" db="EMBL/GenBank/DDBJ databases">
        <title>Comparative genomics of Cryptococcus and Kwoniella reveals pathogenesis evolution and contrasting modes of karyotype evolution via chromosome fusion or intercentromeric recombination.</title>
        <authorList>
            <person name="Coelho M.A."/>
            <person name="David-Palma M."/>
            <person name="Shea T."/>
            <person name="Bowers K."/>
            <person name="McGinley-Smith S."/>
            <person name="Mohammad A.W."/>
            <person name="Gnirke A."/>
            <person name="Yurkov A.M."/>
            <person name="Nowrousian M."/>
            <person name="Sun S."/>
            <person name="Cuomo C.A."/>
            <person name="Heitman J."/>
        </authorList>
    </citation>
    <scope>NUCLEOTIDE SEQUENCE [LARGE SCALE GENOMIC DNA]</scope>
    <source>
        <strain evidence="2 3">CBS 6074</strain>
    </source>
</reference>
<feature type="compositionally biased region" description="Low complexity" evidence="1">
    <location>
        <begin position="270"/>
        <end position="317"/>
    </location>
</feature>
<accession>A0AAX4JKV3</accession>
<name>A0AAX4JKV3_9TREE</name>
<sequence>MNLYFYRLNRPLPVERSQGSVSALVARFQTAANRDAEATARENRRASLQPNSNGNSRRTSTNGLWTPSPGNTPKLGESAILPSADLPSGSSQKVETQDSQEKKEEGTAEKDGSNSNGVGVKDILNKPGDKLQQAEDKFKDLVIKTEDECKDKGKENASKSKPDPIEITKEDVTKSSPSRPPKSPKRLSSSNVMSPLPVPVSTTETDIAPKKDITLSEAEKEKVEQPKAVVTSREGEDKSTPSKPTPSKTPSSTKKSFPTPSNSRSTINQTPASASTTSTPTSATKTRSRLSSGPISSTKSTTTTPSATTNPTRSRTSLGHQSTPSSTARTKSSANRRESSESAVKPSHPPSSFNRTPKPLVASHTGPSGSSIRRPSSSAQGNVPSPLKPQLTGTPSKPTASSLAKARIPSATTPNSTTKSTKRESLSLGKSSGSVTRSSIGRGDSTSPSPAGNTKDISSTPSKISSSGGSRLLQGTAASRARSAGMQHHDSPSKTHPSNSSSTNTPSKVTVAGQAPKPQSSSTSSTRTPINQNRTKSSSASSTSTSRVRVKPQKSTNNENEKKRTESKGDDEKDLPKTPSVGFSPIGRLGLAAANMKRPEGPLTEQGQKAREEGKIGDSAQENTNNSLEENGHFRQASNDEKEHEVDVVKAELQKQHQASEERQNETVSKETNQQDSKEAESTFESHLNPKAHKNDNGIESKSVESVNDHNDDEDSINIGEESLEEIPDIE</sequence>
<feature type="compositionally biased region" description="Polar residues" evidence="1">
    <location>
        <begin position="318"/>
        <end position="331"/>
    </location>
</feature>
<feature type="compositionally biased region" description="Low complexity" evidence="1">
    <location>
        <begin position="366"/>
        <end position="378"/>
    </location>
</feature>
<feature type="compositionally biased region" description="Polar residues" evidence="1">
    <location>
        <begin position="620"/>
        <end position="629"/>
    </location>
</feature>
<feature type="compositionally biased region" description="Basic and acidic residues" evidence="1">
    <location>
        <begin position="123"/>
        <end position="132"/>
    </location>
</feature>
<feature type="region of interest" description="Disordered" evidence="1">
    <location>
        <begin position="144"/>
        <end position="731"/>
    </location>
</feature>
<feature type="compositionally biased region" description="Basic and acidic residues" evidence="1">
    <location>
        <begin position="693"/>
        <end position="710"/>
    </location>
</feature>
<feature type="compositionally biased region" description="Low complexity" evidence="1">
    <location>
        <begin position="535"/>
        <end position="546"/>
    </location>
</feature>
<dbReference type="RefSeq" id="XP_066072374.1">
    <property type="nucleotide sequence ID" value="XM_066216277.1"/>
</dbReference>
<feature type="compositionally biased region" description="Polar residues" evidence="1">
    <location>
        <begin position="391"/>
        <end position="402"/>
    </location>
</feature>
<feature type="compositionally biased region" description="Polar residues" evidence="1">
    <location>
        <begin position="410"/>
        <end position="419"/>
    </location>
</feature>
<feature type="compositionally biased region" description="Basic and acidic residues" evidence="1">
    <location>
        <begin position="144"/>
        <end position="173"/>
    </location>
</feature>
<dbReference type="GeneID" id="91091147"/>
<proteinExistence type="predicted"/>
<feature type="region of interest" description="Disordered" evidence="1">
    <location>
        <begin position="34"/>
        <end position="132"/>
    </location>
</feature>
<dbReference type="EMBL" id="CP144098">
    <property type="protein sequence ID" value="WWC85611.1"/>
    <property type="molecule type" value="Genomic_DNA"/>
</dbReference>
<feature type="compositionally biased region" description="Low complexity" evidence="1">
    <location>
        <begin position="454"/>
        <end position="470"/>
    </location>
</feature>
<feature type="compositionally biased region" description="Basic and acidic residues" evidence="1">
    <location>
        <begin position="34"/>
        <end position="45"/>
    </location>
</feature>
<feature type="compositionally biased region" description="Acidic residues" evidence="1">
    <location>
        <begin position="711"/>
        <end position="731"/>
    </location>
</feature>
<dbReference type="AlphaFoldDB" id="A0AAX4JKV3"/>
<feature type="compositionally biased region" description="Low complexity" evidence="1">
    <location>
        <begin position="494"/>
        <end position="508"/>
    </location>
</feature>
<evidence type="ECO:0000313" key="2">
    <source>
        <dbReference type="EMBL" id="WWC85611.1"/>
    </source>
</evidence>